<protein>
    <submittedName>
        <fullName evidence="2">HEPN domain protein</fullName>
    </submittedName>
</protein>
<evidence type="ECO:0000313" key="3">
    <source>
        <dbReference type="Proteomes" id="UP000034521"/>
    </source>
</evidence>
<dbReference type="Proteomes" id="UP000034521">
    <property type="component" value="Unassembled WGS sequence"/>
</dbReference>
<dbReference type="PROSITE" id="PS50910">
    <property type="entry name" value="HEPN"/>
    <property type="match status" value="1"/>
</dbReference>
<proteinExistence type="predicted"/>
<dbReference type="AlphaFoldDB" id="A0A0G1IEY8"/>
<sequence>MSEKETIQRWVESAQEDLHVARDLYAAKRYAYTLFFCHLTLEKYLKALYIHRFDDAPPPIHDVLFLWKKLQLPMTEEKESDLVEIKTFNVEARYDIHKHMLYKKATEGYTKSFMEKIEAMILLIEKEL</sequence>
<dbReference type="EMBL" id="LCIQ01000068">
    <property type="protein sequence ID" value="KKT57373.1"/>
    <property type="molecule type" value="Genomic_DNA"/>
</dbReference>
<dbReference type="SUPFAM" id="SSF81593">
    <property type="entry name" value="Nucleotidyltransferase substrate binding subunit/domain"/>
    <property type="match status" value="1"/>
</dbReference>
<reference evidence="2 3" key="1">
    <citation type="journal article" date="2015" name="Nature">
        <title>rRNA introns, odd ribosomes, and small enigmatic genomes across a large radiation of phyla.</title>
        <authorList>
            <person name="Brown C.T."/>
            <person name="Hug L.A."/>
            <person name="Thomas B.C."/>
            <person name="Sharon I."/>
            <person name="Castelle C.J."/>
            <person name="Singh A."/>
            <person name="Wilkins M.J."/>
            <person name="Williams K.H."/>
            <person name="Banfield J.F."/>
        </authorList>
    </citation>
    <scope>NUCLEOTIDE SEQUENCE [LARGE SCALE GENOMIC DNA]</scope>
</reference>
<gene>
    <name evidence="2" type="ORF">UW52_C0068G0004</name>
</gene>
<dbReference type="Pfam" id="PF05168">
    <property type="entry name" value="HEPN"/>
    <property type="match status" value="1"/>
</dbReference>
<evidence type="ECO:0000313" key="2">
    <source>
        <dbReference type="EMBL" id="KKT57373.1"/>
    </source>
</evidence>
<evidence type="ECO:0000259" key="1">
    <source>
        <dbReference type="PROSITE" id="PS50910"/>
    </source>
</evidence>
<organism evidence="2 3">
    <name type="scientific">Candidatus Gottesmanbacteria bacterium GW2011_GWA1_44_24b</name>
    <dbReference type="NCBI Taxonomy" id="1618437"/>
    <lineage>
        <taxon>Bacteria</taxon>
        <taxon>Candidatus Gottesmaniibacteriota</taxon>
    </lineage>
</organism>
<dbReference type="SMART" id="SM00748">
    <property type="entry name" value="HEPN"/>
    <property type="match status" value="1"/>
</dbReference>
<dbReference type="Gene3D" id="1.20.120.330">
    <property type="entry name" value="Nucleotidyltransferases domain 2"/>
    <property type="match status" value="1"/>
</dbReference>
<comment type="caution">
    <text evidence="2">The sequence shown here is derived from an EMBL/GenBank/DDBJ whole genome shotgun (WGS) entry which is preliminary data.</text>
</comment>
<dbReference type="InterPro" id="IPR007842">
    <property type="entry name" value="HEPN_dom"/>
</dbReference>
<feature type="domain" description="HEPN" evidence="1">
    <location>
        <begin position="11"/>
        <end position="120"/>
    </location>
</feature>
<name>A0A0G1IEY8_9BACT</name>
<accession>A0A0G1IEY8</accession>